<name>A0A251UIH9_HELAN</name>
<protein>
    <submittedName>
        <fullName evidence="1">Uncharacterized protein</fullName>
    </submittedName>
</protein>
<sequence length="54" mass="6482">MFCDLSLTSYMFYFNFFDFVQYSLNPNCCQISSLLLLTNRYVLWCNNDSNVMQN</sequence>
<dbReference type="AlphaFoldDB" id="A0A251UIH9"/>
<gene>
    <name evidence="1" type="ORF">HannXRQ_Chr06g0176511</name>
</gene>
<dbReference type="InParanoid" id="A0A251UIH9"/>
<organism evidence="1 2">
    <name type="scientific">Helianthus annuus</name>
    <name type="common">Common sunflower</name>
    <dbReference type="NCBI Taxonomy" id="4232"/>
    <lineage>
        <taxon>Eukaryota</taxon>
        <taxon>Viridiplantae</taxon>
        <taxon>Streptophyta</taxon>
        <taxon>Embryophyta</taxon>
        <taxon>Tracheophyta</taxon>
        <taxon>Spermatophyta</taxon>
        <taxon>Magnoliopsida</taxon>
        <taxon>eudicotyledons</taxon>
        <taxon>Gunneridae</taxon>
        <taxon>Pentapetalae</taxon>
        <taxon>asterids</taxon>
        <taxon>campanulids</taxon>
        <taxon>Asterales</taxon>
        <taxon>Asteraceae</taxon>
        <taxon>Asteroideae</taxon>
        <taxon>Heliantheae alliance</taxon>
        <taxon>Heliantheae</taxon>
        <taxon>Helianthus</taxon>
    </lineage>
</organism>
<evidence type="ECO:0000313" key="2">
    <source>
        <dbReference type="Proteomes" id="UP000215914"/>
    </source>
</evidence>
<dbReference type="Proteomes" id="UP000215914">
    <property type="component" value="Chromosome 6"/>
</dbReference>
<reference evidence="2" key="1">
    <citation type="journal article" date="2017" name="Nature">
        <title>The sunflower genome provides insights into oil metabolism, flowering and Asterid evolution.</title>
        <authorList>
            <person name="Badouin H."/>
            <person name="Gouzy J."/>
            <person name="Grassa C.J."/>
            <person name="Murat F."/>
            <person name="Staton S.E."/>
            <person name="Cottret L."/>
            <person name="Lelandais-Briere C."/>
            <person name="Owens G.L."/>
            <person name="Carrere S."/>
            <person name="Mayjonade B."/>
            <person name="Legrand L."/>
            <person name="Gill N."/>
            <person name="Kane N.C."/>
            <person name="Bowers J.E."/>
            <person name="Hubner S."/>
            <person name="Bellec A."/>
            <person name="Berard A."/>
            <person name="Berges H."/>
            <person name="Blanchet N."/>
            <person name="Boniface M.C."/>
            <person name="Brunel D."/>
            <person name="Catrice O."/>
            <person name="Chaidir N."/>
            <person name="Claudel C."/>
            <person name="Donnadieu C."/>
            <person name="Faraut T."/>
            <person name="Fievet G."/>
            <person name="Helmstetter N."/>
            <person name="King M."/>
            <person name="Knapp S.J."/>
            <person name="Lai Z."/>
            <person name="Le Paslier M.C."/>
            <person name="Lippi Y."/>
            <person name="Lorenzon L."/>
            <person name="Mandel J.R."/>
            <person name="Marage G."/>
            <person name="Marchand G."/>
            <person name="Marquand E."/>
            <person name="Bret-Mestries E."/>
            <person name="Morien E."/>
            <person name="Nambeesan S."/>
            <person name="Nguyen T."/>
            <person name="Pegot-Espagnet P."/>
            <person name="Pouilly N."/>
            <person name="Raftis F."/>
            <person name="Sallet E."/>
            <person name="Schiex T."/>
            <person name="Thomas J."/>
            <person name="Vandecasteele C."/>
            <person name="Vares D."/>
            <person name="Vear F."/>
            <person name="Vautrin S."/>
            <person name="Crespi M."/>
            <person name="Mangin B."/>
            <person name="Burke J.M."/>
            <person name="Salse J."/>
            <person name="Munos S."/>
            <person name="Vincourt P."/>
            <person name="Rieseberg L.H."/>
            <person name="Langlade N.B."/>
        </authorList>
    </citation>
    <scope>NUCLEOTIDE SEQUENCE [LARGE SCALE GENOMIC DNA]</scope>
    <source>
        <strain evidence="2">cv. SF193</strain>
    </source>
</reference>
<keyword evidence="2" id="KW-1185">Reference proteome</keyword>
<accession>A0A251UIH9</accession>
<dbReference type="EMBL" id="CM007895">
    <property type="protein sequence ID" value="OTG22904.1"/>
    <property type="molecule type" value="Genomic_DNA"/>
</dbReference>
<proteinExistence type="predicted"/>
<evidence type="ECO:0000313" key="1">
    <source>
        <dbReference type="EMBL" id="OTG22904.1"/>
    </source>
</evidence>